<organism evidence="3 4">
    <name type="scientific">Pseudoalteromonas neustonica</name>
    <dbReference type="NCBI Taxonomy" id="1840331"/>
    <lineage>
        <taxon>Bacteria</taxon>
        <taxon>Pseudomonadati</taxon>
        <taxon>Pseudomonadota</taxon>
        <taxon>Gammaproteobacteria</taxon>
        <taxon>Alteromonadales</taxon>
        <taxon>Pseudoalteromonadaceae</taxon>
        <taxon>Pseudoalteromonas</taxon>
    </lineage>
</organism>
<name>A0ABU9TYB9_9GAMM</name>
<gene>
    <name evidence="3" type="ORF">WNY63_03360</name>
</gene>
<dbReference type="SUPFAM" id="SSF47473">
    <property type="entry name" value="EF-hand"/>
    <property type="match status" value="1"/>
</dbReference>
<keyword evidence="1" id="KW-0732">Signal</keyword>
<dbReference type="InterPro" id="IPR018247">
    <property type="entry name" value="EF_Hand_1_Ca_BS"/>
</dbReference>
<feature type="chain" id="PRO_5047378366" evidence="1">
    <location>
        <begin position="22"/>
        <end position="75"/>
    </location>
</feature>
<evidence type="ECO:0000313" key="3">
    <source>
        <dbReference type="EMBL" id="MEM5549776.1"/>
    </source>
</evidence>
<evidence type="ECO:0000256" key="1">
    <source>
        <dbReference type="SAM" id="SignalP"/>
    </source>
</evidence>
<dbReference type="PROSITE" id="PS00018">
    <property type="entry name" value="EF_HAND_1"/>
    <property type="match status" value="1"/>
</dbReference>
<keyword evidence="4" id="KW-1185">Reference proteome</keyword>
<feature type="domain" description="EF-hand" evidence="2">
    <location>
        <begin position="45"/>
        <end position="75"/>
    </location>
</feature>
<dbReference type="EMBL" id="JBBMQU010000004">
    <property type="protein sequence ID" value="MEM5549776.1"/>
    <property type="molecule type" value="Genomic_DNA"/>
</dbReference>
<dbReference type="Gene3D" id="1.10.238.10">
    <property type="entry name" value="EF-hand"/>
    <property type="match status" value="1"/>
</dbReference>
<comment type="caution">
    <text evidence="3">The sequence shown here is derived from an EMBL/GenBank/DDBJ whole genome shotgun (WGS) entry which is preliminary data.</text>
</comment>
<dbReference type="Proteomes" id="UP001388366">
    <property type="component" value="Unassembled WGS sequence"/>
</dbReference>
<dbReference type="InterPro" id="IPR002048">
    <property type="entry name" value="EF_hand_dom"/>
</dbReference>
<evidence type="ECO:0000313" key="4">
    <source>
        <dbReference type="Proteomes" id="UP001388366"/>
    </source>
</evidence>
<feature type="signal peptide" evidence="1">
    <location>
        <begin position="1"/>
        <end position="21"/>
    </location>
</feature>
<sequence>MKQLTVLCVCISTLLSSAAFAMDAKITFSELDKDGNGSLSSAEASEDALLHGSFEQIDKDQDGQISLAEFKLFLQ</sequence>
<protein>
    <submittedName>
        <fullName evidence="3">EF-hand domain-containing protein</fullName>
    </submittedName>
</protein>
<reference evidence="3 4" key="1">
    <citation type="submission" date="2024-03" db="EMBL/GenBank/DDBJ databases">
        <title>Community enrichment and isolation of bacterial strains for fucoidan degradation.</title>
        <authorList>
            <person name="Sichert A."/>
        </authorList>
    </citation>
    <scope>NUCLEOTIDE SEQUENCE [LARGE SCALE GENOMIC DNA]</scope>
    <source>
        <strain evidence="3 4">AS81</strain>
    </source>
</reference>
<dbReference type="PROSITE" id="PS50222">
    <property type="entry name" value="EF_HAND_2"/>
    <property type="match status" value="1"/>
</dbReference>
<proteinExistence type="predicted"/>
<dbReference type="RefSeq" id="WP_054204235.1">
    <property type="nucleotide sequence ID" value="NZ_BDDS01000001.1"/>
</dbReference>
<dbReference type="InterPro" id="IPR011992">
    <property type="entry name" value="EF-hand-dom_pair"/>
</dbReference>
<evidence type="ECO:0000259" key="2">
    <source>
        <dbReference type="PROSITE" id="PS50222"/>
    </source>
</evidence>
<accession>A0ABU9TYB9</accession>
<dbReference type="Pfam" id="PF13202">
    <property type="entry name" value="EF-hand_5"/>
    <property type="match status" value="2"/>
</dbReference>